<comment type="similarity">
    <text evidence="2">Belongs to the LemA family.</text>
</comment>
<evidence type="ECO:0000256" key="3">
    <source>
        <dbReference type="ARBA" id="ARBA00022692"/>
    </source>
</evidence>
<gene>
    <name evidence="7" type="ORF">ABENE_00425</name>
</gene>
<dbReference type="OrthoDB" id="9804152at2"/>
<organism evidence="7 8">
    <name type="scientific">Asticcacaulis benevestitus DSM 16100 = ATCC BAA-896</name>
    <dbReference type="NCBI Taxonomy" id="1121022"/>
    <lineage>
        <taxon>Bacteria</taxon>
        <taxon>Pseudomonadati</taxon>
        <taxon>Pseudomonadota</taxon>
        <taxon>Alphaproteobacteria</taxon>
        <taxon>Caulobacterales</taxon>
        <taxon>Caulobacteraceae</taxon>
        <taxon>Asticcacaulis</taxon>
    </lineage>
</organism>
<dbReference type="RefSeq" id="WP_018081191.1">
    <property type="nucleotide sequence ID" value="NZ_AQWM01000004.1"/>
</dbReference>
<dbReference type="GO" id="GO:0016020">
    <property type="term" value="C:membrane"/>
    <property type="evidence" value="ECO:0007669"/>
    <property type="project" value="UniProtKB-SubCell"/>
</dbReference>
<evidence type="ECO:0000256" key="5">
    <source>
        <dbReference type="ARBA" id="ARBA00023136"/>
    </source>
</evidence>
<dbReference type="AlphaFoldDB" id="V4Q9S9"/>
<accession>V4Q9S9</accession>
<evidence type="ECO:0000256" key="4">
    <source>
        <dbReference type="ARBA" id="ARBA00022989"/>
    </source>
</evidence>
<dbReference type="eggNOG" id="COG1704">
    <property type="taxonomic scope" value="Bacteria"/>
</dbReference>
<dbReference type="SUPFAM" id="SSF140478">
    <property type="entry name" value="LemA-like"/>
    <property type="match status" value="1"/>
</dbReference>
<evidence type="ECO:0000256" key="1">
    <source>
        <dbReference type="ARBA" id="ARBA00004167"/>
    </source>
</evidence>
<dbReference type="InterPro" id="IPR023353">
    <property type="entry name" value="LemA-like_dom_sf"/>
</dbReference>
<keyword evidence="5" id="KW-0472">Membrane</keyword>
<keyword evidence="8" id="KW-1185">Reference proteome</keyword>
<evidence type="ECO:0000256" key="2">
    <source>
        <dbReference type="ARBA" id="ARBA00008854"/>
    </source>
</evidence>
<evidence type="ECO:0000313" key="7">
    <source>
        <dbReference type="EMBL" id="ESQ94590.1"/>
    </source>
</evidence>
<protein>
    <recommendedName>
        <fullName evidence="9">LemA family protein</fullName>
    </recommendedName>
</protein>
<comment type="caution">
    <text evidence="7">The sequence shown here is derived from an EMBL/GenBank/DDBJ whole genome shotgun (WGS) entry which is preliminary data.</text>
</comment>
<evidence type="ECO:0000256" key="6">
    <source>
        <dbReference type="SAM" id="SignalP"/>
    </source>
</evidence>
<dbReference type="Gene3D" id="1.20.1440.20">
    <property type="entry name" value="LemA-like domain"/>
    <property type="match status" value="1"/>
</dbReference>
<keyword evidence="6" id="KW-0732">Signal</keyword>
<dbReference type="Proteomes" id="UP000017837">
    <property type="component" value="Unassembled WGS sequence"/>
</dbReference>
<sequence length="215" mass="22705">MKFTRVLGLIAAAGLALSLVGCGVNNIPTKEETAKQSWADVQNAYQNRADLIPNLVATVKGAAAHEEGTLTAVVEARAKATSVNVDASTISDPAKFKQFQQSQDGLSSALGRLMVIQEQYPNLKANENFLALQSQIEGVNNRITIARRDYNAAATQYNLSLRTFPSVIWAKTLYGSSKPMELFTASAGAETAPVVSFDKPAAPAATAPAAAPASH</sequence>
<dbReference type="PATRIC" id="fig|1121022.4.peg.84"/>
<keyword evidence="3" id="KW-0812">Transmembrane</keyword>
<feature type="chain" id="PRO_5004725659" description="LemA family protein" evidence="6">
    <location>
        <begin position="19"/>
        <end position="215"/>
    </location>
</feature>
<proteinExistence type="inferred from homology"/>
<dbReference type="InterPro" id="IPR007156">
    <property type="entry name" value="MamQ_LemA"/>
</dbReference>
<dbReference type="STRING" id="1121022.GCA_000376105_01523"/>
<dbReference type="PANTHER" id="PTHR34478">
    <property type="entry name" value="PROTEIN LEMA"/>
    <property type="match status" value="1"/>
</dbReference>
<dbReference type="Pfam" id="PF04011">
    <property type="entry name" value="LemA"/>
    <property type="match status" value="1"/>
</dbReference>
<feature type="signal peptide" evidence="6">
    <location>
        <begin position="1"/>
        <end position="18"/>
    </location>
</feature>
<evidence type="ECO:0008006" key="9">
    <source>
        <dbReference type="Google" id="ProtNLM"/>
    </source>
</evidence>
<evidence type="ECO:0000313" key="8">
    <source>
        <dbReference type="Proteomes" id="UP000017837"/>
    </source>
</evidence>
<dbReference type="PANTHER" id="PTHR34478:SF2">
    <property type="entry name" value="MEMBRANE PROTEIN"/>
    <property type="match status" value="1"/>
</dbReference>
<name>V4Q9S9_9CAUL</name>
<reference evidence="7 8" key="1">
    <citation type="journal article" date="2014" name="Nature">
        <title>Sequential evolution of bacterial morphology by co-option of a developmental regulator.</title>
        <authorList>
            <person name="Jiang C."/>
            <person name="Brown P.J."/>
            <person name="Ducret A."/>
            <person name="Brun Y.V."/>
        </authorList>
    </citation>
    <scope>NUCLEOTIDE SEQUENCE [LARGE SCALE GENOMIC DNA]</scope>
    <source>
        <strain evidence="7 8">DSM 16100</strain>
    </source>
</reference>
<dbReference type="EMBL" id="AWGB01000001">
    <property type="protein sequence ID" value="ESQ94590.1"/>
    <property type="molecule type" value="Genomic_DNA"/>
</dbReference>
<comment type="subcellular location">
    <subcellularLocation>
        <location evidence="1">Membrane</location>
        <topology evidence="1">Single-pass membrane protein</topology>
    </subcellularLocation>
</comment>
<dbReference type="PROSITE" id="PS51257">
    <property type="entry name" value="PROKAR_LIPOPROTEIN"/>
    <property type="match status" value="1"/>
</dbReference>
<keyword evidence="4" id="KW-1133">Transmembrane helix</keyword>